<evidence type="ECO:0000313" key="3">
    <source>
        <dbReference type="EMBL" id="CAK9024338.1"/>
    </source>
</evidence>
<evidence type="ECO:0000259" key="2">
    <source>
        <dbReference type="Pfam" id="PF22691"/>
    </source>
</evidence>
<protein>
    <submittedName>
        <fullName evidence="3">Uncharacterized protein</fullName>
    </submittedName>
</protein>
<feature type="domain" description="Thiolase C-terminal" evidence="2">
    <location>
        <begin position="265"/>
        <end position="383"/>
    </location>
</feature>
<name>A0ABP0KCA5_9DINO</name>
<dbReference type="Pfam" id="PF00108">
    <property type="entry name" value="Thiolase_N"/>
    <property type="match status" value="1"/>
</dbReference>
<dbReference type="NCBIfam" id="NF006102">
    <property type="entry name" value="PRK08256.1"/>
    <property type="match status" value="1"/>
</dbReference>
<gene>
    <name evidence="3" type="ORF">SCF082_LOCUS16585</name>
</gene>
<dbReference type="Pfam" id="PF22691">
    <property type="entry name" value="Thiolase_C_1"/>
    <property type="match status" value="1"/>
</dbReference>
<evidence type="ECO:0000259" key="1">
    <source>
        <dbReference type="Pfam" id="PF00108"/>
    </source>
</evidence>
<dbReference type="PANTHER" id="PTHR42870:SF1">
    <property type="entry name" value="NON-SPECIFIC LIPID-TRANSFER PROTEIN-LIKE 2"/>
    <property type="match status" value="1"/>
</dbReference>
<dbReference type="Gene3D" id="3.40.47.10">
    <property type="match status" value="1"/>
</dbReference>
<feature type="non-terminal residue" evidence="3">
    <location>
        <position position="1"/>
    </location>
</feature>
<sequence>VFIVGVGMTAFLKPGKHGKEYFEFAKEAGTRALEDACISYKDIEQVVVGHVYGDSCAAQRAVYELGMTGVPVMATHNNCATGSSAVFLARQAVLSGMVECAMALGFEKMNPGSLGLVFQDRTPPLDKHMMALMDHREFTPAPPASQFFGAAGLEHMEKYGTKPETFSKIAVKSHRNSTRNPYAQFQDEYNLEQVMNSPAVYGDFLNKLSCCPTSDGGGCVILASEDFVVKNGLQGQAVEIIGQSMKTDQPDIFDSPSDIKLVGFDMSRSACEDVYKQANIQPSDVQVCELHDCFSPNELITYEALKFCDEGKAEEFIEKGHNDYGGKVVVNPSGGLISKGHALGASGQVQLVELCWQLRGECGPRQVKDAKVGLAHNLGLGGACVVTALKRPEAWTSMPMKRKQSLAMGPPAEAKL</sequence>
<reference evidence="3 4" key="1">
    <citation type="submission" date="2024-02" db="EMBL/GenBank/DDBJ databases">
        <authorList>
            <person name="Chen Y."/>
            <person name="Shah S."/>
            <person name="Dougan E. K."/>
            <person name="Thang M."/>
            <person name="Chan C."/>
        </authorList>
    </citation>
    <scope>NUCLEOTIDE SEQUENCE [LARGE SCALE GENOMIC DNA]</scope>
</reference>
<dbReference type="EMBL" id="CAXAMM010010844">
    <property type="protein sequence ID" value="CAK9024338.1"/>
    <property type="molecule type" value="Genomic_DNA"/>
</dbReference>
<organism evidence="3 4">
    <name type="scientific">Durusdinium trenchii</name>
    <dbReference type="NCBI Taxonomy" id="1381693"/>
    <lineage>
        <taxon>Eukaryota</taxon>
        <taxon>Sar</taxon>
        <taxon>Alveolata</taxon>
        <taxon>Dinophyceae</taxon>
        <taxon>Suessiales</taxon>
        <taxon>Symbiodiniaceae</taxon>
        <taxon>Durusdinium</taxon>
    </lineage>
</organism>
<dbReference type="SUPFAM" id="SSF53901">
    <property type="entry name" value="Thiolase-like"/>
    <property type="match status" value="2"/>
</dbReference>
<evidence type="ECO:0000313" key="4">
    <source>
        <dbReference type="Proteomes" id="UP001642464"/>
    </source>
</evidence>
<dbReference type="PANTHER" id="PTHR42870">
    <property type="entry name" value="ACETYL-COA C-ACETYLTRANSFERASE"/>
    <property type="match status" value="1"/>
</dbReference>
<dbReference type="CDD" id="cd00829">
    <property type="entry name" value="SCP-x_thiolase"/>
    <property type="match status" value="1"/>
</dbReference>
<dbReference type="Proteomes" id="UP001642464">
    <property type="component" value="Unassembled WGS sequence"/>
</dbReference>
<feature type="domain" description="Thiolase N-terminal" evidence="1">
    <location>
        <begin position="1"/>
        <end position="189"/>
    </location>
</feature>
<dbReference type="InterPro" id="IPR020616">
    <property type="entry name" value="Thiolase_N"/>
</dbReference>
<accession>A0ABP0KCA5</accession>
<dbReference type="InterPro" id="IPR055140">
    <property type="entry name" value="Thiolase_C_2"/>
</dbReference>
<comment type="caution">
    <text evidence="3">The sequence shown here is derived from an EMBL/GenBank/DDBJ whole genome shotgun (WGS) entry which is preliminary data.</text>
</comment>
<proteinExistence type="predicted"/>
<keyword evidence="4" id="KW-1185">Reference proteome</keyword>
<dbReference type="PIRSF" id="PIRSF000429">
    <property type="entry name" value="Ac-CoA_Ac_transf"/>
    <property type="match status" value="1"/>
</dbReference>
<dbReference type="InterPro" id="IPR002155">
    <property type="entry name" value="Thiolase"/>
</dbReference>
<dbReference type="InterPro" id="IPR016039">
    <property type="entry name" value="Thiolase-like"/>
</dbReference>